<proteinExistence type="predicted"/>
<reference evidence="1 2" key="1">
    <citation type="submission" date="2018-02" db="EMBL/GenBank/DDBJ databases">
        <title>Discovery of a pederin family compound in a non-symbiotic bloom-forming cyanobacterium.</title>
        <authorList>
            <person name="Kust A."/>
            <person name="Mares J."/>
            <person name="Jokela J."/>
            <person name="Urajova P."/>
            <person name="Hajek J."/>
            <person name="Saurav K."/>
            <person name="Voracova K."/>
            <person name="Fewer D.P."/>
            <person name="Haapaniemi E."/>
            <person name="Permi P."/>
            <person name="Rehakova K."/>
            <person name="Sivonen K."/>
            <person name="Hrouzek P."/>
        </authorList>
    </citation>
    <scope>NUCLEOTIDE SEQUENCE [LARGE SCALE GENOMIC DNA]</scope>
    <source>
        <strain evidence="1 2">CHARLIE-1</strain>
    </source>
</reference>
<evidence type="ECO:0000313" key="2">
    <source>
        <dbReference type="Proteomes" id="UP000239589"/>
    </source>
</evidence>
<comment type="caution">
    <text evidence="1">The sequence shown here is derived from an EMBL/GenBank/DDBJ whole genome shotgun (WGS) entry which is preliminary data.</text>
</comment>
<dbReference type="Proteomes" id="UP000239589">
    <property type="component" value="Unassembled WGS sequence"/>
</dbReference>
<organism evidence="1 2">
    <name type="scientific">Cuspidothrix issatschenkoi CHARLIE-1</name>
    <dbReference type="NCBI Taxonomy" id="2052836"/>
    <lineage>
        <taxon>Bacteria</taxon>
        <taxon>Bacillati</taxon>
        <taxon>Cyanobacteriota</taxon>
        <taxon>Cyanophyceae</taxon>
        <taxon>Nostocales</taxon>
        <taxon>Aphanizomenonaceae</taxon>
        <taxon>Cuspidothrix</taxon>
    </lineage>
</organism>
<dbReference type="EMBL" id="PGEM01000003">
    <property type="protein sequence ID" value="PPJ65260.1"/>
    <property type="molecule type" value="Genomic_DNA"/>
</dbReference>
<keyword evidence="2" id="KW-1185">Reference proteome</keyword>
<gene>
    <name evidence="1" type="ORF">CUN59_00395</name>
</gene>
<dbReference type="AlphaFoldDB" id="A0A2S6D065"/>
<sequence length="125" mass="14844">MYTDVRSQSFFNRISNLVLKFYDHGEYVRVCSLEGIEDNLPIVSRYELDNGLKRLTKDYGFIHIQEEHYYLNINLVKSIRRGTNIDGKPVCYAQPRFYVKGVKLEELELPIKYFPLIQKALHIKR</sequence>
<protein>
    <submittedName>
        <fullName evidence="1">Uncharacterized protein</fullName>
    </submittedName>
</protein>
<accession>A0A2S6D065</accession>
<evidence type="ECO:0000313" key="1">
    <source>
        <dbReference type="EMBL" id="PPJ65260.1"/>
    </source>
</evidence>
<name>A0A2S6D065_9CYAN</name>